<dbReference type="Proteomes" id="UP000323594">
    <property type="component" value="Chromosome"/>
</dbReference>
<reference evidence="1 2" key="1">
    <citation type="submission" date="2019-08" db="EMBL/GenBank/DDBJ databases">
        <authorList>
            <person name="Kuhnert P."/>
        </authorList>
    </citation>
    <scope>NUCLEOTIDE SEQUENCE [LARGE SCALE GENOMIC DNA]</scope>
    <source>
        <strain evidence="1 2">B36.5</strain>
    </source>
</reference>
<evidence type="ECO:0000313" key="1">
    <source>
        <dbReference type="EMBL" id="QEJ98013.1"/>
    </source>
</evidence>
<sequence length="79" mass="9248">MAKTKPRVLKLYKYFCFKTSFLLRTTAIRGGSEFCSPWQNYTYEFENSCLYSCGSFQTQFCVEPRASMPVLSFDVRVKN</sequence>
<evidence type="ECO:0000313" key="2">
    <source>
        <dbReference type="Proteomes" id="UP000323594"/>
    </source>
</evidence>
<dbReference type="AlphaFoldDB" id="A0AAE6ITM4"/>
<proteinExistence type="predicted"/>
<gene>
    <name evidence="1" type="ORF">FUT82_08395</name>
</gene>
<protein>
    <submittedName>
        <fullName evidence="1">Uncharacterized protein</fullName>
    </submittedName>
</protein>
<name>A0AAE6ITM4_TREPH</name>
<organism evidence="1 2">
    <name type="scientific">Treponema phagedenis</name>
    <dbReference type="NCBI Taxonomy" id="162"/>
    <lineage>
        <taxon>Bacteria</taxon>
        <taxon>Pseudomonadati</taxon>
        <taxon>Spirochaetota</taxon>
        <taxon>Spirochaetia</taxon>
        <taxon>Spirochaetales</taxon>
        <taxon>Treponemataceae</taxon>
        <taxon>Treponema</taxon>
    </lineage>
</organism>
<accession>A0AAE6ITM4</accession>
<dbReference type="EMBL" id="CP042817">
    <property type="protein sequence ID" value="QEJ98013.1"/>
    <property type="molecule type" value="Genomic_DNA"/>
</dbReference>